<dbReference type="Pfam" id="PF03632">
    <property type="entry name" value="Glyco_hydro_65m"/>
    <property type="match status" value="1"/>
</dbReference>
<feature type="domain" description="Glycoside hydrolase family 65 central catalytic" evidence="1">
    <location>
        <begin position="90"/>
        <end position="312"/>
    </location>
</feature>
<evidence type="ECO:0000313" key="2">
    <source>
        <dbReference type="EMBL" id="MDW8547283.1"/>
    </source>
</evidence>
<reference evidence="2 3" key="1">
    <citation type="submission" date="2023-11" db="EMBL/GenBank/DDBJ databases">
        <title>First isolation, identification, and characterization of non-pathogenic Epilithonimonas ginsengisoli isolated from diseased farmed rainbow trout (Oncorhynchus mykiss) in Chile.</title>
        <authorList>
            <person name="Miranda C.D."/>
            <person name="Irgang R."/>
            <person name="Concha C."/>
            <person name="Rojas R."/>
            <person name="Avendano R."/>
        </authorList>
    </citation>
    <scope>NUCLEOTIDE SEQUENCE [LARGE SCALE GENOMIC DNA]</scope>
    <source>
        <strain evidence="2 3">FP99</strain>
    </source>
</reference>
<keyword evidence="3" id="KW-1185">Reference proteome</keyword>
<evidence type="ECO:0000313" key="3">
    <source>
        <dbReference type="Proteomes" id="UP001204439"/>
    </source>
</evidence>
<accession>A0ABU4JC84</accession>
<name>A0ABU4JC84_9FLAO</name>
<organism evidence="2 3">
    <name type="scientific">Epilithonimonas ginsengisoli</name>
    <dbReference type="NCBI Taxonomy" id="1245592"/>
    <lineage>
        <taxon>Bacteria</taxon>
        <taxon>Pseudomonadati</taxon>
        <taxon>Bacteroidota</taxon>
        <taxon>Flavobacteriia</taxon>
        <taxon>Flavobacteriales</taxon>
        <taxon>Weeksellaceae</taxon>
        <taxon>Chryseobacterium group</taxon>
        <taxon>Epilithonimonas</taxon>
    </lineage>
</organism>
<proteinExistence type="predicted"/>
<dbReference type="Gene3D" id="1.50.10.10">
    <property type="match status" value="1"/>
</dbReference>
<sequence length="350" mass="39564">MTIRNEDQSKNTIEGALKKGETVKFSLVGSVCISRDFNDPKSESERQVIYVSYLGTERILKEHFALWEDLWKGDIEIEGDDEAQLVARSALFNLYSNALENSRLSISPMGLSGTFYSGHIFWDSEIWMYPPLLFLNQSHAKSMIDYRTDRLKAAENRAMTYGYKGAMFPWESDDKGEEATPINALTGQFEHHITADVAVALWHYYNMTQDKDWLIKEGSPLMRKIAEFWTSRASKNTNGSYSIRYVIGADEYAEGVDDNAFTNAAAKKALKYATLASAICGKTALHIWKEISDNLVIGQMQNGVTQEYQGYKGETIKQADANLLAYPLGIITDPKQIKKDLEYYAAKVDQ</sequence>
<dbReference type="SUPFAM" id="SSF48208">
    <property type="entry name" value="Six-hairpin glycosidases"/>
    <property type="match status" value="1"/>
</dbReference>
<evidence type="ECO:0000259" key="1">
    <source>
        <dbReference type="Pfam" id="PF03632"/>
    </source>
</evidence>
<dbReference type="EMBL" id="JAMXLT020000001">
    <property type="protein sequence ID" value="MDW8547283.1"/>
    <property type="molecule type" value="Genomic_DNA"/>
</dbReference>
<dbReference type="PANTHER" id="PTHR11051:SF8">
    <property type="entry name" value="PROTEIN-GLUCOSYLGALACTOSYLHYDROXYLYSINE GLUCOSIDASE"/>
    <property type="match status" value="1"/>
</dbReference>
<dbReference type="PANTHER" id="PTHR11051">
    <property type="entry name" value="GLYCOSYL HYDROLASE-RELATED"/>
    <property type="match status" value="1"/>
</dbReference>
<dbReference type="RefSeq" id="WP_218281591.1">
    <property type="nucleotide sequence ID" value="NZ_JAMXLT020000001.1"/>
</dbReference>
<gene>
    <name evidence="2" type="ORF">NG800_000075</name>
</gene>
<protein>
    <recommendedName>
        <fullName evidence="1">Glycoside hydrolase family 65 central catalytic domain-containing protein</fullName>
    </recommendedName>
</protein>
<dbReference type="InterPro" id="IPR005195">
    <property type="entry name" value="Glyco_hydro_65_M"/>
</dbReference>
<dbReference type="InterPro" id="IPR008928">
    <property type="entry name" value="6-hairpin_glycosidase_sf"/>
</dbReference>
<dbReference type="InterPro" id="IPR012341">
    <property type="entry name" value="6hp_glycosidase-like_sf"/>
</dbReference>
<dbReference type="Proteomes" id="UP001204439">
    <property type="component" value="Unassembled WGS sequence"/>
</dbReference>
<comment type="caution">
    <text evidence="2">The sequence shown here is derived from an EMBL/GenBank/DDBJ whole genome shotgun (WGS) entry which is preliminary data.</text>
</comment>